<dbReference type="AlphaFoldDB" id="G8QTA7"/>
<dbReference type="GO" id="GO:0015501">
    <property type="term" value="F:glutamate:sodium symporter activity"/>
    <property type="evidence" value="ECO:0007669"/>
    <property type="project" value="InterPro"/>
</dbReference>
<feature type="transmembrane region" description="Helical" evidence="1">
    <location>
        <begin position="402"/>
        <end position="422"/>
    </location>
</feature>
<gene>
    <name evidence="2" type="ordered locus">SpiGrapes_1260</name>
</gene>
<reference evidence="2 3" key="1">
    <citation type="submission" date="2011-11" db="EMBL/GenBank/DDBJ databases">
        <title>Complete sequence of Spirochaeta sp. grapes.</title>
        <authorList>
            <consortium name="US DOE Joint Genome Institute"/>
            <person name="Lucas S."/>
            <person name="Han J."/>
            <person name="Lapidus A."/>
            <person name="Cheng J.-F."/>
            <person name="Goodwin L."/>
            <person name="Pitluck S."/>
            <person name="Peters L."/>
            <person name="Ovchinnikova G."/>
            <person name="Munk A.C."/>
            <person name="Detter J.C."/>
            <person name="Han C."/>
            <person name="Tapia R."/>
            <person name="Land M."/>
            <person name="Hauser L."/>
            <person name="Kyrpides N."/>
            <person name="Ivanova N."/>
            <person name="Pagani I."/>
            <person name="Ritalahtilisa K."/>
            <person name="Loeffler F."/>
            <person name="Woyke T."/>
        </authorList>
    </citation>
    <scope>NUCLEOTIDE SEQUENCE [LARGE SCALE GENOMIC DNA]</scope>
    <source>
        <strain evidence="3">ATCC BAA-1885 / DSM 22778 / Grapes</strain>
    </source>
</reference>
<keyword evidence="1" id="KW-1133">Transmembrane helix</keyword>
<dbReference type="EMBL" id="CP003155">
    <property type="protein sequence ID" value="AEV29074.1"/>
    <property type="molecule type" value="Genomic_DNA"/>
</dbReference>
<proteinExistence type="predicted"/>
<accession>G8QTA7</accession>
<dbReference type="HOGENOM" id="CLU_034503_1_0_12"/>
<keyword evidence="1" id="KW-0472">Membrane</keyword>
<dbReference type="PANTHER" id="PTHR36178:SF1">
    <property type="entry name" value="SODIUM_GLUTAMATE SYMPORTER"/>
    <property type="match status" value="1"/>
</dbReference>
<keyword evidence="3" id="KW-1185">Reference proteome</keyword>
<dbReference type="KEGG" id="sgp:SpiGrapes_1260"/>
<dbReference type="PANTHER" id="PTHR36178">
    <property type="entry name" value="SLR0625 PROTEIN"/>
    <property type="match status" value="1"/>
</dbReference>
<dbReference type="eggNOG" id="COG0786">
    <property type="taxonomic scope" value="Bacteria"/>
</dbReference>
<keyword evidence="1" id="KW-0812">Transmembrane</keyword>
<dbReference type="GO" id="GO:0016020">
    <property type="term" value="C:membrane"/>
    <property type="evidence" value="ECO:0007669"/>
    <property type="project" value="InterPro"/>
</dbReference>
<name>G8QTA7_SPHPG</name>
<organism evidence="2 3">
    <name type="scientific">Sphaerochaeta pleomorpha (strain ATCC BAA-1885 / DSM 22778 / Grapes)</name>
    <dbReference type="NCBI Taxonomy" id="158190"/>
    <lineage>
        <taxon>Bacteria</taxon>
        <taxon>Pseudomonadati</taxon>
        <taxon>Spirochaetota</taxon>
        <taxon>Spirochaetia</taxon>
        <taxon>Spirochaetales</taxon>
        <taxon>Sphaerochaetaceae</taxon>
        <taxon>Sphaerochaeta</taxon>
    </lineage>
</organism>
<feature type="transmembrane region" description="Helical" evidence="1">
    <location>
        <begin position="370"/>
        <end position="390"/>
    </location>
</feature>
<evidence type="ECO:0000313" key="2">
    <source>
        <dbReference type="EMBL" id="AEV29074.1"/>
    </source>
</evidence>
<evidence type="ECO:0000313" key="3">
    <source>
        <dbReference type="Proteomes" id="UP000005632"/>
    </source>
</evidence>
<feature type="transmembrane region" description="Helical" evidence="1">
    <location>
        <begin position="338"/>
        <end position="358"/>
    </location>
</feature>
<dbReference type="OrthoDB" id="9801557at2"/>
<sequence length="475" mass="52236">MNWNYIIHIGIISFALLFAALLRSRIRFFQRFLMPAPIIAGLILLIFYNFITPYWGLSNAFLGEMVYHLLNLSFIAMLLRVTPSEKNRVKGKRMLAENVTAVMGQYGLQCTLGLSVTALLIATVKPDLFPAIGYSLPMGFELGPGQAYSIGTTWEKMGFVGGSSVGLSLAAIGFLLGSFGGVILINQGLKRGWIGKEYRDKINSKSVRTGFFSRDQKERPIGSYLSTDGESLDTLSYHIALVMLTYLISWGFLTGLSALLSLIGPIGTELADSLWGINFIFSALCAIAVKLTMRFFKVDTTIDNATCNRISGLSVDLTVASSLGAISIVAVQGYWLPILALVLAGVLATVFILPWYCSRLYDDHQFYRMLLIYGTATGTLPTGLALLRVVDPDFETPVATDYLYSVGIVFMLAIPIILTINLPAFSVTKGKPSLFWLALGISAIYLLVSFVSYVFLAKKKAFANAKKLFYMDNRE</sequence>
<feature type="transmembrane region" description="Helical" evidence="1">
    <location>
        <begin position="6"/>
        <end position="23"/>
    </location>
</feature>
<feature type="transmembrane region" description="Helical" evidence="1">
    <location>
        <begin position="239"/>
        <end position="263"/>
    </location>
</feature>
<dbReference type="InterPro" id="IPR004445">
    <property type="entry name" value="GltS"/>
</dbReference>
<evidence type="ECO:0000256" key="1">
    <source>
        <dbReference type="SAM" id="Phobius"/>
    </source>
</evidence>
<dbReference type="RefSeq" id="WP_014269923.1">
    <property type="nucleotide sequence ID" value="NC_016633.1"/>
</dbReference>
<feature type="transmembrane region" description="Helical" evidence="1">
    <location>
        <begin position="165"/>
        <end position="186"/>
    </location>
</feature>
<feature type="transmembrane region" description="Helical" evidence="1">
    <location>
        <begin position="99"/>
        <end position="122"/>
    </location>
</feature>
<feature type="transmembrane region" description="Helical" evidence="1">
    <location>
        <begin position="434"/>
        <end position="456"/>
    </location>
</feature>
<dbReference type="Proteomes" id="UP000005632">
    <property type="component" value="Chromosome"/>
</dbReference>
<dbReference type="STRING" id="158190.SpiGrapes_1260"/>
<dbReference type="GO" id="GO:0015813">
    <property type="term" value="P:L-glutamate transmembrane transport"/>
    <property type="evidence" value="ECO:0007669"/>
    <property type="project" value="InterPro"/>
</dbReference>
<feature type="transmembrane region" description="Helical" evidence="1">
    <location>
        <begin position="57"/>
        <end position="79"/>
    </location>
</feature>
<feature type="transmembrane region" description="Helical" evidence="1">
    <location>
        <begin position="275"/>
        <end position="293"/>
    </location>
</feature>
<protein>
    <submittedName>
        <fullName evidence="2">Na+/glutamate symporter</fullName>
    </submittedName>
</protein>
<feature type="transmembrane region" description="Helical" evidence="1">
    <location>
        <begin position="32"/>
        <end position="51"/>
    </location>
</feature>